<organism evidence="5 6">
    <name type="scientific">Sporothrix schenckii 1099-18</name>
    <dbReference type="NCBI Taxonomy" id="1397361"/>
    <lineage>
        <taxon>Eukaryota</taxon>
        <taxon>Fungi</taxon>
        <taxon>Dikarya</taxon>
        <taxon>Ascomycota</taxon>
        <taxon>Pezizomycotina</taxon>
        <taxon>Sordariomycetes</taxon>
        <taxon>Sordariomycetidae</taxon>
        <taxon>Ophiostomatales</taxon>
        <taxon>Ophiostomataceae</taxon>
        <taxon>Sporothrix</taxon>
    </lineage>
</organism>
<protein>
    <recommendedName>
        <fullName evidence="4">Xylanolytic transcriptional activator regulatory domain-containing protein</fullName>
    </recommendedName>
</protein>
<dbReference type="GO" id="GO:0003677">
    <property type="term" value="F:DNA binding"/>
    <property type="evidence" value="ECO:0007669"/>
    <property type="project" value="InterPro"/>
</dbReference>
<feature type="domain" description="Xylanolytic transcriptional activator regulatory" evidence="4">
    <location>
        <begin position="396"/>
        <end position="472"/>
    </location>
</feature>
<dbReference type="Pfam" id="PF04082">
    <property type="entry name" value="Fungal_trans"/>
    <property type="match status" value="1"/>
</dbReference>
<dbReference type="GeneID" id="27666987"/>
<evidence type="ECO:0000256" key="3">
    <source>
        <dbReference type="SAM" id="MobiDB-lite"/>
    </source>
</evidence>
<proteinExistence type="predicted"/>
<dbReference type="InterPro" id="IPR007219">
    <property type="entry name" value="XnlR_reg_dom"/>
</dbReference>
<dbReference type="InterPro" id="IPR050613">
    <property type="entry name" value="Sec_Metabolite_Reg"/>
</dbReference>
<accession>A0A0F2LS40</accession>
<dbReference type="GO" id="GO:0006351">
    <property type="term" value="P:DNA-templated transcription"/>
    <property type="evidence" value="ECO:0007669"/>
    <property type="project" value="InterPro"/>
</dbReference>
<feature type="region of interest" description="Disordered" evidence="3">
    <location>
        <begin position="233"/>
        <end position="274"/>
    </location>
</feature>
<comment type="subcellular location">
    <subcellularLocation>
        <location evidence="1">Nucleus</location>
    </subcellularLocation>
</comment>
<dbReference type="CDD" id="cd12148">
    <property type="entry name" value="fungal_TF_MHR"/>
    <property type="match status" value="1"/>
</dbReference>
<dbReference type="PANTHER" id="PTHR31001">
    <property type="entry name" value="UNCHARACTERIZED TRANSCRIPTIONAL REGULATORY PROTEIN"/>
    <property type="match status" value="1"/>
</dbReference>
<dbReference type="OrthoDB" id="5431381at2759"/>
<dbReference type="KEGG" id="ssck:SPSK_04951"/>
<name>A0A0F2LS40_SPOSC</name>
<sequence length="780" mass="85192">MLTPAKLYCALAEYDLREWPSPKSKSGIGRPSRASRVVYESELPLSCSTEYTSFRRPLLTNRLKCNREQPCDACTRRDKAAFCLYAANADRSERRDAAAKSGGGSGSSSRSVTGRLQRLEDMILQMAGGSAGKSVGDQAALPHDLSRHLDDGAVDASMSAGDSVDNSVNTPLSDELQVPVDSGNPVTPETSITAFSERPSLGGGQLDIGHTTYIDASHWSSLLEEIKELRQQLSSPVERDQQPESLASLSLTNPSPSMHTDTAQPALETPDDSYADLVFPQPSVGSEELLKSLPPRAYAAFWEAPTQAPPLWIALLFSVLAVSAGLHLMAHTGGNNVDTDTPSPEAMADKARQYLVLGHYADVDAHSLEAMILLLQSHYFYVADYRPRGAATASNVWYLIGMVIRLAVRRGYHRDPSKLQATRLSPFAGEMRRRIWVAIVQVDALTSFQVGLPSMIPMADCDTALPRNLEFTDLRPDMAELPSSRPVSDNTTILYTIVKSSVMACFQAVVAHTRSLAPRPYEDTRALDARLRRAYAELPAHFQYRPLAASLIDSPPIIMNRMTIEMLYLKSLIVLHRNYIPQYYKQSSSSSTTMSTTSFVSTSRLACLDAACTVLDRQAELTAATQHGGILHDARWMISALTVNDFILAAMVLCLDMTLASKHGQSTDDGHNRRLAALRTAHAIWVAPSAQFPEARIAADALGATLARVEAGQAPQMDVPAADGQFVSVDAMTTDSDVDGLDFINWTFLDNNCHDPLNEDLDLNTWMTDATKASGFMDLF</sequence>
<dbReference type="SMART" id="SM00906">
    <property type="entry name" value="Fungal_trans"/>
    <property type="match status" value="1"/>
</dbReference>
<dbReference type="VEuPathDB" id="FungiDB:SPSK_04951"/>
<gene>
    <name evidence="5" type="ORF">SPSK_04951</name>
</gene>
<evidence type="ECO:0000313" key="5">
    <source>
        <dbReference type="EMBL" id="KJR80338.1"/>
    </source>
</evidence>
<reference evidence="5 6" key="1">
    <citation type="journal article" date="2014" name="BMC Genomics">
        <title>Comparative genomics of the major fungal agents of human and animal Sporotrichosis: Sporothrix schenckii and Sporothrix brasiliensis.</title>
        <authorList>
            <person name="Teixeira M.M."/>
            <person name="de Almeida L.G."/>
            <person name="Kubitschek-Barreira P."/>
            <person name="Alves F.L."/>
            <person name="Kioshima E.S."/>
            <person name="Abadio A.K."/>
            <person name="Fernandes L."/>
            <person name="Derengowski L.S."/>
            <person name="Ferreira K.S."/>
            <person name="Souza R.C."/>
            <person name="Ruiz J.C."/>
            <person name="de Andrade N.C."/>
            <person name="Paes H.C."/>
            <person name="Nicola A.M."/>
            <person name="Albuquerque P."/>
            <person name="Gerber A.L."/>
            <person name="Martins V.P."/>
            <person name="Peconick L.D."/>
            <person name="Neto A.V."/>
            <person name="Chaucanez C.B."/>
            <person name="Silva P.A."/>
            <person name="Cunha O.L."/>
            <person name="de Oliveira F.F."/>
            <person name="dos Santos T.C."/>
            <person name="Barros A.L."/>
            <person name="Soares M.A."/>
            <person name="de Oliveira L.M."/>
            <person name="Marini M.M."/>
            <person name="Villalobos-Duno H."/>
            <person name="Cunha M.M."/>
            <person name="de Hoog S."/>
            <person name="da Silveira J.F."/>
            <person name="Henrissat B."/>
            <person name="Nino-Vega G.A."/>
            <person name="Cisalpino P.S."/>
            <person name="Mora-Montes H.M."/>
            <person name="Almeida S.R."/>
            <person name="Stajich J.E."/>
            <person name="Lopes-Bezerra L.M."/>
            <person name="Vasconcelos A.T."/>
            <person name="Felipe M.S."/>
        </authorList>
    </citation>
    <scope>NUCLEOTIDE SEQUENCE [LARGE SCALE GENOMIC DNA]</scope>
    <source>
        <strain evidence="5 6">1099-18</strain>
    </source>
</reference>
<feature type="region of interest" description="Disordered" evidence="3">
    <location>
        <begin position="94"/>
        <end position="113"/>
    </location>
</feature>
<evidence type="ECO:0000256" key="2">
    <source>
        <dbReference type="ARBA" id="ARBA00023242"/>
    </source>
</evidence>
<keyword evidence="2" id="KW-0539">Nucleus</keyword>
<reference evidence="5 6" key="2">
    <citation type="journal article" date="2015" name="Eukaryot. Cell">
        <title>Asexual propagation of a virulent clone complex in a human and feline outbreak of sporotrichosis.</title>
        <authorList>
            <person name="Teixeira Mde M."/>
            <person name="Rodrigues A.M."/>
            <person name="Tsui C.K."/>
            <person name="de Almeida L.G."/>
            <person name="Van Diepeningen A.D."/>
            <person name="van den Ende B.G."/>
            <person name="Fernandes G.F."/>
            <person name="Kano R."/>
            <person name="Hamelin R.C."/>
            <person name="Lopes-Bezerra L.M."/>
            <person name="Vasconcelos A.T."/>
            <person name="de Hoog S."/>
            <person name="de Camargo Z.P."/>
            <person name="Felipe M.S."/>
        </authorList>
    </citation>
    <scope>NUCLEOTIDE SEQUENCE [LARGE SCALE GENOMIC DNA]</scope>
    <source>
        <strain evidence="5 6">1099-18</strain>
    </source>
</reference>
<dbReference type="GO" id="GO:0008270">
    <property type="term" value="F:zinc ion binding"/>
    <property type="evidence" value="ECO:0007669"/>
    <property type="project" value="InterPro"/>
</dbReference>
<dbReference type="EMBL" id="AXCR01000012">
    <property type="protein sequence ID" value="KJR80338.1"/>
    <property type="molecule type" value="Genomic_DNA"/>
</dbReference>
<dbReference type="AlphaFoldDB" id="A0A0F2LS40"/>
<dbReference type="RefSeq" id="XP_016583014.1">
    <property type="nucleotide sequence ID" value="XM_016731710.1"/>
</dbReference>
<dbReference type="GO" id="GO:0005634">
    <property type="term" value="C:nucleus"/>
    <property type="evidence" value="ECO:0007669"/>
    <property type="project" value="UniProtKB-SubCell"/>
</dbReference>
<evidence type="ECO:0000256" key="1">
    <source>
        <dbReference type="ARBA" id="ARBA00004123"/>
    </source>
</evidence>
<evidence type="ECO:0000259" key="4">
    <source>
        <dbReference type="SMART" id="SM00906"/>
    </source>
</evidence>
<feature type="region of interest" description="Disordered" evidence="3">
    <location>
        <begin position="158"/>
        <end position="185"/>
    </location>
</feature>
<feature type="compositionally biased region" description="Polar residues" evidence="3">
    <location>
        <begin position="243"/>
        <end position="263"/>
    </location>
</feature>
<dbReference type="PANTHER" id="PTHR31001:SF49">
    <property type="entry name" value="ZN(II)2CYS6 TRANSCRIPTION FACTOR (EUROFUNG)"/>
    <property type="match status" value="1"/>
</dbReference>
<evidence type="ECO:0000313" key="6">
    <source>
        <dbReference type="Proteomes" id="UP000033710"/>
    </source>
</evidence>
<dbReference type="Proteomes" id="UP000033710">
    <property type="component" value="Unassembled WGS sequence"/>
</dbReference>
<comment type="caution">
    <text evidence="5">The sequence shown here is derived from an EMBL/GenBank/DDBJ whole genome shotgun (WGS) entry which is preliminary data.</text>
</comment>